<dbReference type="EMBL" id="AMZH03035270">
    <property type="protein sequence ID" value="RRT31862.1"/>
    <property type="molecule type" value="Genomic_DNA"/>
</dbReference>
<protein>
    <submittedName>
        <fullName evidence="2">Uncharacterized protein</fullName>
    </submittedName>
</protein>
<evidence type="ECO:0000256" key="1">
    <source>
        <dbReference type="SAM" id="MobiDB-lite"/>
    </source>
</evidence>
<dbReference type="Gene3D" id="2.40.70.10">
    <property type="entry name" value="Acid Proteases"/>
    <property type="match status" value="1"/>
</dbReference>
<evidence type="ECO:0000313" key="2">
    <source>
        <dbReference type="EMBL" id="RRT31862.1"/>
    </source>
</evidence>
<evidence type="ECO:0000313" key="3">
    <source>
        <dbReference type="Proteomes" id="UP000287651"/>
    </source>
</evidence>
<feature type="region of interest" description="Disordered" evidence="1">
    <location>
        <begin position="108"/>
        <end position="158"/>
    </location>
</feature>
<gene>
    <name evidence="2" type="ORF">B296_00053430</name>
</gene>
<reference evidence="2 3" key="1">
    <citation type="journal article" date="2014" name="Agronomy (Basel)">
        <title>A Draft Genome Sequence for Ensete ventricosum, the Drought-Tolerant Tree Against Hunger.</title>
        <authorList>
            <person name="Harrison J."/>
            <person name="Moore K.A."/>
            <person name="Paszkiewicz K."/>
            <person name="Jones T."/>
            <person name="Grant M."/>
            <person name="Ambacheew D."/>
            <person name="Muzemil S."/>
            <person name="Studholme D.J."/>
        </authorList>
    </citation>
    <scope>NUCLEOTIDE SEQUENCE [LARGE SCALE GENOMIC DNA]</scope>
</reference>
<feature type="compositionally biased region" description="Polar residues" evidence="1">
    <location>
        <begin position="108"/>
        <end position="124"/>
    </location>
</feature>
<dbReference type="Proteomes" id="UP000287651">
    <property type="component" value="Unassembled WGS sequence"/>
</dbReference>
<dbReference type="PANTHER" id="PTHR33240:SF8">
    <property type="entry name" value="OS03G0439900 PROTEIN"/>
    <property type="match status" value="1"/>
</dbReference>
<dbReference type="PANTHER" id="PTHR33240">
    <property type="entry name" value="OS08G0508500 PROTEIN"/>
    <property type="match status" value="1"/>
</dbReference>
<dbReference type="InterPro" id="IPR021109">
    <property type="entry name" value="Peptidase_aspartic_dom_sf"/>
</dbReference>
<name>A0A426WYR7_ENSVE</name>
<accession>A0A426WYR7</accession>
<feature type="region of interest" description="Disordered" evidence="1">
    <location>
        <begin position="1"/>
        <end position="40"/>
    </location>
</feature>
<comment type="caution">
    <text evidence="2">The sequence shown here is derived from an EMBL/GenBank/DDBJ whole genome shotgun (WGS) entry which is preliminary data.</text>
</comment>
<dbReference type="AlphaFoldDB" id="A0A426WYR7"/>
<feature type="compositionally biased region" description="Basic and acidic residues" evidence="1">
    <location>
        <begin position="1"/>
        <end position="10"/>
    </location>
</feature>
<dbReference type="CDD" id="cd00303">
    <property type="entry name" value="retropepsin_like"/>
    <property type="match status" value="1"/>
</dbReference>
<proteinExistence type="predicted"/>
<organism evidence="2 3">
    <name type="scientific">Ensete ventricosum</name>
    <name type="common">Abyssinian banana</name>
    <name type="synonym">Musa ensete</name>
    <dbReference type="NCBI Taxonomy" id="4639"/>
    <lineage>
        <taxon>Eukaryota</taxon>
        <taxon>Viridiplantae</taxon>
        <taxon>Streptophyta</taxon>
        <taxon>Embryophyta</taxon>
        <taxon>Tracheophyta</taxon>
        <taxon>Spermatophyta</taxon>
        <taxon>Magnoliopsida</taxon>
        <taxon>Liliopsida</taxon>
        <taxon>Zingiberales</taxon>
        <taxon>Musaceae</taxon>
        <taxon>Ensete</taxon>
    </lineage>
</organism>
<sequence>MKRPRVEQPRGHLPPPPKRREDRSGMLSSRPPTPTPLNSTRIEIFFQIREKGLLKAPNPMKSHSERHDKRMYYRFHREYDHDTEECRDLQYQIEYLIRRGDLRRYVREQSSLSDSRPPRNSSPQPKGPVEKQIDVIFGGPASGGDSSSTRKAYARSEVGKRSAHDEDLDITFKSGGKEFPCHDDALVISIRMANAYIKRVMINMESSTDILYFNAFQKLELTDKDLVTLTSTLTGFTGDFISAVGATTIPITFGGEPRSKTLMVSFMVVNLLSAYNAIIGRPTLNRLKAVVSTYHRLLKFPT</sequence>